<evidence type="ECO:0000256" key="1">
    <source>
        <dbReference type="ARBA" id="ARBA00009986"/>
    </source>
</evidence>
<dbReference type="GO" id="GO:0005829">
    <property type="term" value="C:cytosol"/>
    <property type="evidence" value="ECO:0007669"/>
    <property type="project" value="TreeGrafter"/>
</dbReference>
<keyword evidence="4 7" id="KW-0560">Oxidoreductase</keyword>
<evidence type="ECO:0000256" key="4">
    <source>
        <dbReference type="ARBA" id="ARBA00023002"/>
    </source>
</evidence>
<comment type="similarity">
    <text evidence="1 7">Belongs to the aldehyde dehydrogenase family.</text>
</comment>
<dbReference type="InterPro" id="IPR016161">
    <property type="entry name" value="Ald_DH/histidinol_DH"/>
</dbReference>
<dbReference type="NCBIfam" id="NF007497">
    <property type="entry name" value="PRK10090.1"/>
    <property type="match status" value="1"/>
</dbReference>
<dbReference type="InterPro" id="IPR029510">
    <property type="entry name" value="Ald_DH_CS_GLU"/>
</dbReference>
<dbReference type="GO" id="GO:0004777">
    <property type="term" value="F:succinate-semialdehyde dehydrogenase (NAD+) activity"/>
    <property type="evidence" value="ECO:0007669"/>
    <property type="project" value="UniProtKB-EC"/>
</dbReference>
<dbReference type="Pfam" id="PF00171">
    <property type="entry name" value="Aldedh"/>
    <property type="match status" value="1"/>
</dbReference>
<dbReference type="EMBL" id="HBFR01041237">
    <property type="protein sequence ID" value="CAD8902907.1"/>
    <property type="molecule type" value="Transcribed_RNA"/>
</dbReference>
<feature type="domain" description="Aldehyde dehydrogenase" evidence="8">
    <location>
        <begin position="23"/>
        <end position="483"/>
    </location>
</feature>
<dbReference type="PANTHER" id="PTHR43353">
    <property type="entry name" value="SUCCINATE-SEMIALDEHYDE DEHYDROGENASE, MITOCHONDRIAL"/>
    <property type="match status" value="1"/>
</dbReference>
<proteinExistence type="inferred from homology"/>
<dbReference type="PROSITE" id="PS00070">
    <property type="entry name" value="ALDEHYDE_DEHYDR_CYS"/>
    <property type="match status" value="1"/>
</dbReference>
<evidence type="ECO:0000313" key="9">
    <source>
        <dbReference type="EMBL" id="CAD8902907.1"/>
    </source>
</evidence>
<organism evidence="9">
    <name type="scientific">Corethron hystrix</name>
    <dbReference type="NCBI Taxonomy" id="216773"/>
    <lineage>
        <taxon>Eukaryota</taxon>
        <taxon>Sar</taxon>
        <taxon>Stramenopiles</taxon>
        <taxon>Ochrophyta</taxon>
        <taxon>Bacillariophyta</taxon>
        <taxon>Coscinodiscophyceae</taxon>
        <taxon>Corethrophycidae</taxon>
        <taxon>Corethrales</taxon>
        <taxon>Corethraceae</taxon>
        <taxon>Corethron</taxon>
    </lineage>
</organism>
<dbReference type="EC" id="1.2.1.24" evidence="2"/>
<evidence type="ECO:0000256" key="2">
    <source>
        <dbReference type="ARBA" id="ARBA00013051"/>
    </source>
</evidence>
<dbReference type="Gene3D" id="3.40.309.10">
    <property type="entry name" value="Aldehyde Dehydrogenase, Chain A, domain 2"/>
    <property type="match status" value="1"/>
</dbReference>
<feature type="active site" evidence="6">
    <location>
        <position position="259"/>
    </location>
</feature>
<dbReference type="FunFam" id="3.40.605.10:FF:000007">
    <property type="entry name" value="NAD/NADP-dependent betaine aldehyde dehydrogenase"/>
    <property type="match status" value="1"/>
</dbReference>
<dbReference type="InterPro" id="IPR015590">
    <property type="entry name" value="Aldehyde_DH_dom"/>
</dbReference>
<dbReference type="Gene3D" id="3.40.605.10">
    <property type="entry name" value="Aldehyde Dehydrogenase, Chain A, domain 1"/>
    <property type="match status" value="1"/>
</dbReference>
<dbReference type="PROSITE" id="PS00687">
    <property type="entry name" value="ALDEHYDE_DEHYDR_GLU"/>
    <property type="match status" value="1"/>
</dbReference>
<name>A0A7S1G2C2_9STRA</name>
<dbReference type="CDD" id="cd07088">
    <property type="entry name" value="ALDH_LactADH-AldA"/>
    <property type="match status" value="1"/>
</dbReference>
<dbReference type="InterPro" id="IPR050740">
    <property type="entry name" value="Aldehyde_DH_Superfamily"/>
</dbReference>
<dbReference type="InterPro" id="IPR016163">
    <property type="entry name" value="Ald_DH_C"/>
</dbReference>
<evidence type="ECO:0000259" key="8">
    <source>
        <dbReference type="Pfam" id="PF00171"/>
    </source>
</evidence>
<evidence type="ECO:0000256" key="7">
    <source>
        <dbReference type="RuleBase" id="RU003345"/>
    </source>
</evidence>
<accession>A0A7S1G2C2</accession>
<protein>
    <recommendedName>
        <fullName evidence="3">Succinate-semialdehyde dehydrogenase, mitochondrial</fullName>
        <ecNumber evidence="2">1.2.1.24</ecNumber>
    </recommendedName>
    <alternativeName>
        <fullName evidence="5">NAD(+)-dependent succinic semialdehyde dehydrogenase</fullName>
    </alternativeName>
</protein>
<dbReference type="SUPFAM" id="SSF53720">
    <property type="entry name" value="ALDH-like"/>
    <property type="match status" value="1"/>
</dbReference>
<dbReference type="InterPro" id="IPR016160">
    <property type="entry name" value="Ald_DH_CS_CYS"/>
</dbReference>
<dbReference type="FunFam" id="3.40.309.10:FF:000009">
    <property type="entry name" value="Aldehyde dehydrogenase A"/>
    <property type="match status" value="1"/>
</dbReference>
<reference evidence="9" key="1">
    <citation type="submission" date="2021-01" db="EMBL/GenBank/DDBJ databases">
        <authorList>
            <person name="Corre E."/>
            <person name="Pelletier E."/>
            <person name="Niang G."/>
            <person name="Scheremetjew M."/>
            <person name="Finn R."/>
            <person name="Kale V."/>
            <person name="Holt S."/>
            <person name="Cochrane G."/>
            <person name="Meng A."/>
            <person name="Brown T."/>
            <person name="Cohen L."/>
        </authorList>
    </citation>
    <scope>NUCLEOTIDE SEQUENCE</scope>
    <source>
        <strain evidence="9">308</strain>
    </source>
</reference>
<dbReference type="PANTHER" id="PTHR43353:SF5">
    <property type="entry name" value="SUCCINATE-SEMIALDEHYDE DEHYDROGENASE, MITOCHONDRIAL"/>
    <property type="match status" value="1"/>
</dbReference>
<evidence type="ECO:0000256" key="3">
    <source>
        <dbReference type="ARBA" id="ARBA00019842"/>
    </source>
</evidence>
<gene>
    <name evidence="9" type="ORF">CHYS00102_LOCUS30126</name>
</gene>
<sequence length="488" mass="52802">MSEFQYVEYGQWIGNKNVPSLDSDRIEVENPTDHSILGTVPAGCEADANVALDLARKAQPEWAKKPAVQRAAVLKKMADIIRSNRVDLIDTLAREQAKIMPLATVEIDVTADYFDYHAGLARSYEGEILQSDNAREHIYVHRAPIGVAVGICPWNFPFFVMARKIAPSLLAGCTTVVKSSELTPLTCFRFASLLTEAIESGTLEMEPGTLAILTGYGTTIGEALCKSPIPGIISMTGSLETGKAIMRNAAENMTKVSLELGGKAPAIVMEDCDLDAAVEAIVASRVIYSGQVCNCAERAYVQASVYDAFVSKLKEKMEASVVGGPFDSPAPDCCGLVSKTQLDKVKGMVDRAVSSGATVLCGGHVMDGPGYRYAPTVLADMNQGDEIMQAEIFGPVLPVLRFDKFDDALALANDSEFGLASSLFTNDYRLIERARTELLFGETYINRFHFEAIQGFHAGWRKSGVGGADGKHGLLEYLSTKVVYVQHS</sequence>
<evidence type="ECO:0000256" key="5">
    <source>
        <dbReference type="ARBA" id="ARBA00030806"/>
    </source>
</evidence>
<dbReference type="InterPro" id="IPR016162">
    <property type="entry name" value="Ald_DH_N"/>
</dbReference>
<dbReference type="AlphaFoldDB" id="A0A7S1G2C2"/>
<evidence type="ECO:0000256" key="6">
    <source>
        <dbReference type="PROSITE-ProRule" id="PRU10007"/>
    </source>
</evidence>
<dbReference type="GO" id="GO:0009450">
    <property type="term" value="P:gamma-aminobutyric acid catabolic process"/>
    <property type="evidence" value="ECO:0007669"/>
    <property type="project" value="TreeGrafter"/>
</dbReference>